<accession>A0A6A4V8V0</accession>
<evidence type="ECO:0000313" key="10">
    <source>
        <dbReference type="Proteomes" id="UP000440578"/>
    </source>
</evidence>
<name>A0A6A4V8V0_AMPAM</name>
<comment type="subunit">
    <text evidence="8">Component of the Mediator complex.</text>
</comment>
<evidence type="ECO:0000313" key="9">
    <source>
        <dbReference type="EMBL" id="KAF0286732.1"/>
    </source>
</evidence>
<dbReference type="PANTHER" id="PTHR20844">
    <property type="entry name" value="MEDIATOR OF RNA POLYMERASE II TRANSCRIPTION, SUBUNIT 9"/>
    <property type="match status" value="1"/>
</dbReference>
<dbReference type="InterPro" id="IPR011425">
    <property type="entry name" value="Med9"/>
</dbReference>
<sequence>MVSQCLHNFYTNFNFCRIEKDSSDVNKSSQEVAQKIVELQKKFEKAREQTRKAAGIEYNRAEQLHRLSALREQLSLKRQLLTKYQALQTLDGAAAPGAH</sequence>
<dbReference type="GO" id="GO:0003712">
    <property type="term" value="F:transcription coregulator activity"/>
    <property type="evidence" value="ECO:0007669"/>
    <property type="project" value="InterPro"/>
</dbReference>
<evidence type="ECO:0000256" key="2">
    <source>
        <dbReference type="ARBA" id="ARBA00008089"/>
    </source>
</evidence>
<dbReference type="Pfam" id="PF07544">
    <property type="entry name" value="Med9"/>
    <property type="match status" value="1"/>
</dbReference>
<comment type="similarity">
    <text evidence="2 8">Belongs to the Mediator complex subunit 9 family.</text>
</comment>
<dbReference type="EMBL" id="VIIS01002231">
    <property type="protein sequence ID" value="KAF0286732.1"/>
    <property type="molecule type" value="Genomic_DNA"/>
</dbReference>
<protein>
    <recommendedName>
        <fullName evidence="8">Mediator of RNA polymerase II transcription subunit 9</fullName>
    </recommendedName>
    <alternativeName>
        <fullName evidence="8">Mediator complex subunit 9</fullName>
    </alternativeName>
</protein>
<dbReference type="AlphaFoldDB" id="A0A6A4V8V0"/>
<keyword evidence="3 8" id="KW-0805">Transcription regulation</keyword>
<dbReference type="Proteomes" id="UP000440578">
    <property type="component" value="Unassembled WGS sequence"/>
</dbReference>
<keyword evidence="10" id="KW-1185">Reference proteome</keyword>
<evidence type="ECO:0000256" key="6">
    <source>
        <dbReference type="ARBA" id="ARBA00023242"/>
    </source>
</evidence>
<evidence type="ECO:0000256" key="5">
    <source>
        <dbReference type="ARBA" id="ARBA00023163"/>
    </source>
</evidence>
<gene>
    <name evidence="8 9" type="primary">MED9</name>
    <name evidence="9" type="ORF">FJT64_014779</name>
</gene>
<keyword evidence="4 8" id="KW-0010">Activator</keyword>
<evidence type="ECO:0000256" key="4">
    <source>
        <dbReference type="ARBA" id="ARBA00023159"/>
    </source>
</evidence>
<comment type="subcellular location">
    <subcellularLocation>
        <location evidence="1 8">Nucleus</location>
    </subcellularLocation>
</comment>
<comment type="function">
    <text evidence="7 8">Component of the Mediator complex, a coactivator involved in the regulated transcription of nearly all RNA polymerase II-dependent genes. Mediator functions as a bridge to convey information from gene-specific regulatory proteins to the basal RNA polymerase II transcription machinery. Mediator is recruited to promoters by direct interactions with regulatory proteins and serves as a scaffold for the assembly of a functional preinitiation complex with RNA polymerase II and the general transcription factors.</text>
</comment>
<proteinExistence type="inferred from homology"/>
<evidence type="ECO:0000256" key="1">
    <source>
        <dbReference type="ARBA" id="ARBA00004123"/>
    </source>
</evidence>
<dbReference type="GO" id="GO:0006357">
    <property type="term" value="P:regulation of transcription by RNA polymerase II"/>
    <property type="evidence" value="ECO:0007669"/>
    <property type="project" value="InterPro"/>
</dbReference>
<keyword evidence="6 8" id="KW-0539">Nucleus</keyword>
<dbReference type="PANTHER" id="PTHR20844:SF0">
    <property type="entry name" value="MEDIATOR OF RNA POLYMERASE II TRANSCRIPTION SUBUNIT 9"/>
    <property type="match status" value="1"/>
</dbReference>
<organism evidence="9 10">
    <name type="scientific">Amphibalanus amphitrite</name>
    <name type="common">Striped barnacle</name>
    <name type="synonym">Balanus amphitrite</name>
    <dbReference type="NCBI Taxonomy" id="1232801"/>
    <lineage>
        <taxon>Eukaryota</taxon>
        <taxon>Metazoa</taxon>
        <taxon>Ecdysozoa</taxon>
        <taxon>Arthropoda</taxon>
        <taxon>Crustacea</taxon>
        <taxon>Multicrustacea</taxon>
        <taxon>Cirripedia</taxon>
        <taxon>Thoracica</taxon>
        <taxon>Thoracicalcarea</taxon>
        <taxon>Balanomorpha</taxon>
        <taxon>Balanoidea</taxon>
        <taxon>Balanidae</taxon>
        <taxon>Amphibalaninae</taxon>
        <taxon>Amphibalanus</taxon>
    </lineage>
</organism>
<comment type="caution">
    <text evidence="9">The sequence shown here is derived from an EMBL/GenBank/DDBJ whole genome shotgun (WGS) entry which is preliminary data.</text>
</comment>
<reference evidence="9 10" key="1">
    <citation type="submission" date="2019-07" db="EMBL/GenBank/DDBJ databases">
        <title>Draft genome assembly of a fouling barnacle, Amphibalanus amphitrite (Darwin, 1854): The first reference genome for Thecostraca.</title>
        <authorList>
            <person name="Kim W."/>
        </authorList>
    </citation>
    <scope>NUCLEOTIDE SEQUENCE [LARGE SCALE GENOMIC DNA]</scope>
    <source>
        <strain evidence="9">SNU_AA5</strain>
        <tissue evidence="9">Soma without cirri and trophi</tissue>
    </source>
</reference>
<evidence type="ECO:0000256" key="3">
    <source>
        <dbReference type="ARBA" id="ARBA00023015"/>
    </source>
</evidence>
<evidence type="ECO:0000256" key="8">
    <source>
        <dbReference type="RuleBase" id="RU364145"/>
    </source>
</evidence>
<dbReference type="GO" id="GO:0016592">
    <property type="term" value="C:mediator complex"/>
    <property type="evidence" value="ECO:0007669"/>
    <property type="project" value="InterPro"/>
</dbReference>
<keyword evidence="5 8" id="KW-0804">Transcription</keyword>
<evidence type="ECO:0000256" key="7">
    <source>
        <dbReference type="ARBA" id="ARBA00025687"/>
    </source>
</evidence>
<dbReference type="InterPro" id="IPR039242">
    <property type="entry name" value="MED9_metazoa"/>
</dbReference>